<dbReference type="EMBL" id="BARS01050750">
    <property type="protein sequence ID" value="GAG51136.1"/>
    <property type="molecule type" value="Genomic_DNA"/>
</dbReference>
<name>X0ZSD4_9ZZZZ</name>
<accession>X0ZSD4</accession>
<evidence type="ECO:0000313" key="1">
    <source>
        <dbReference type="EMBL" id="GAG51136.1"/>
    </source>
</evidence>
<comment type="caution">
    <text evidence="1">The sequence shown here is derived from an EMBL/GenBank/DDBJ whole genome shotgun (WGS) entry which is preliminary data.</text>
</comment>
<proteinExistence type="predicted"/>
<protein>
    <submittedName>
        <fullName evidence="1">Uncharacterized protein</fullName>
    </submittedName>
</protein>
<gene>
    <name evidence="1" type="ORF">S01H1_75707</name>
</gene>
<sequence>MGKKLYISEELFNKVQGELLMYERQDLRRLWSFLRHSKDIDIAEESKIELEDKKIYELFDKWIIDSIKLVKEKNAIFVIDDLRLLMFLKSLNTKGCNSFIILKFMLAKEWIDTKIYSNSIGDLAERCYIFLSFSGDDLFQIVLEDKMKITLRSYHLVNQMFLPGSNVISFIGAFIKFINLLWRTGSLPEDKVHWLMFFTDKILEFIDKQGGVQNKQELEKIV</sequence>
<organism evidence="1">
    <name type="scientific">marine sediment metagenome</name>
    <dbReference type="NCBI Taxonomy" id="412755"/>
    <lineage>
        <taxon>unclassified sequences</taxon>
        <taxon>metagenomes</taxon>
        <taxon>ecological metagenomes</taxon>
    </lineage>
</organism>
<reference evidence="1" key="1">
    <citation type="journal article" date="2014" name="Front. Microbiol.">
        <title>High frequency of phylogenetically diverse reductive dehalogenase-homologous genes in deep subseafloor sedimentary metagenomes.</title>
        <authorList>
            <person name="Kawai M."/>
            <person name="Futagami T."/>
            <person name="Toyoda A."/>
            <person name="Takaki Y."/>
            <person name="Nishi S."/>
            <person name="Hori S."/>
            <person name="Arai W."/>
            <person name="Tsubouchi T."/>
            <person name="Morono Y."/>
            <person name="Uchiyama I."/>
            <person name="Ito T."/>
            <person name="Fujiyama A."/>
            <person name="Inagaki F."/>
            <person name="Takami H."/>
        </authorList>
    </citation>
    <scope>NUCLEOTIDE SEQUENCE</scope>
    <source>
        <strain evidence="1">Expedition CK06-06</strain>
    </source>
</reference>
<feature type="non-terminal residue" evidence="1">
    <location>
        <position position="222"/>
    </location>
</feature>
<dbReference type="AlphaFoldDB" id="X0ZSD4"/>